<evidence type="ECO:0000313" key="7">
    <source>
        <dbReference type="EMBL" id="CAI5442434.1"/>
    </source>
</evidence>
<keyword evidence="3" id="KW-0862">Zinc</keyword>
<keyword evidence="2 4" id="KW-0863">Zinc-finger</keyword>
<dbReference type="SMART" id="SM00184">
    <property type="entry name" value="RING"/>
    <property type="match status" value="1"/>
</dbReference>
<sequence>MAVASESRQQCPKCLNFPLSISHHDFFVFIICSSLGQKLVVCRSPTFSEYKFNMSQEPSCSTDQSFEKKLLEPSESTEECSICRGDDLIDKTLLDSCIHTFCYKCITEWLKFSNGPICPMCKQTIHILTHELNKKRPTTEDAQQIHESASRQRMNGEAIQENIRNIRRIVQVTCRKYRTRAREYDNNIDSMRRKGRIDDGKIERCEVAKRSLISELNALQLIKDQIMEGSRKEFIIRQTAFRKLIYVERLCLHLPMEHSELTAHHAASIPDLREKFVPFLIEEFRCIPVKYHRGSLALPNKFIHDTLDGKDEEMANRIVNLILKQGVEKAHFVKQLCDLLNARTDDVMDLIAHMRSFAEHPGSFLTFLQNVDYTLRTELQGRPVRQVVVDDVVLDSDSDVDDDDDDDEEVPPVHRNPFLPDLSRRFGSYSINTFPFLNQPRSVDLRSIFRNNQRERDHRSTSESDGDREMYERQPLQHFPPTRPPQPPPLVRPTLKAPFWNDLVGGFNCPPPQNQSINRNKIVVPNNDSVVVLSDDDEPTPSSSSRNRSNNDTIVLDDSIRRDEPASSRNMNSNRRPEKRRLPIEREERNRSMRRRTDDVDLPVGFADAMYNLLSEYDMTRHSDMRKVEKAAEMAFDRIRFDISSTSSGSSTSSESLTSSQSSITD</sequence>
<dbReference type="PROSITE" id="PS50089">
    <property type="entry name" value="ZF_RING_2"/>
    <property type="match status" value="1"/>
</dbReference>
<dbReference type="InterPro" id="IPR001841">
    <property type="entry name" value="Znf_RING"/>
</dbReference>
<evidence type="ECO:0000256" key="3">
    <source>
        <dbReference type="ARBA" id="ARBA00022833"/>
    </source>
</evidence>
<dbReference type="Proteomes" id="UP001152747">
    <property type="component" value="Unassembled WGS sequence"/>
</dbReference>
<feature type="compositionally biased region" description="Pro residues" evidence="5">
    <location>
        <begin position="481"/>
        <end position="491"/>
    </location>
</feature>
<feature type="compositionally biased region" description="Acidic residues" evidence="5">
    <location>
        <begin position="395"/>
        <end position="410"/>
    </location>
</feature>
<organism evidence="7 8">
    <name type="scientific">Caenorhabditis angaria</name>
    <dbReference type="NCBI Taxonomy" id="860376"/>
    <lineage>
        <taxon>Eukaryota</taxon>
        <taxon>Metazoa</taxon>
        <taxon>Ecdysozoa</taxon>
        <taxon>Nematoda</taxon>
        <taxon>Chromadorea</taxon>
        <taxon>Rhabditida</taxon>
        <taxon>Rhabditina</taxon>
        <taxon>Rhabditomorpha</taxon>
        <taxon>Rhabditoidea</taxon>
        <taxon>Rhabditidae</taxon>
        <taxon>Peloderinae</taxon>
        <taxon>Caenorhabditis</taxon>
    </lineage>
</organism>
<feature type="compositionally biased region" description="Basic and acidic residues" evidence="5">
    <location>
        <begin position="452"/>
        <end position="472"/>
    </location>
</feature>
<accession>A0A9P1MW37</accession>
<dbReference type="AlphaFoldDB" id="A0A9P1MW37"/>
<feature type="compositionally biased region" description="Low complexity" evidence="5">
    <location>
        <begin position="540"/>
        <end position="551"/>
    </location>
</feature>
<protein>
    <recommendedName>
        <fullName evidence="6">RING-type domain-containing protein</fullName>
    </recommendedName>
</protein>
<feature type="region of interest" description="Disordered" evidence="5">
    <location>
        <begin position="531"/>
        <end position="596"/>
    </location>
</feature>
<evidence type="ECO:0000256" key="5">
    <source>
        <dbReference type="SAM" id="MobiDB-lite"/>
    </source>
</evidence>
<feature type="compositionally biased region" description="Basic and acidic residues" evidence="5">
    <location>
        <begin position="580"/>
        <end position="596"/>
    </location>
</feature>
<dbReference type="InterPro" id="IPR017907">
    <property type="entry name" value="Znf_RING_CS"/>
</dbReference>
<gene>
    <name evidence="7" type="ORF">CAMP_LOCUS5071</name>
</gene>
<comment type="caution">
    <text evidence="7">The sequence shown here is derived from an EMBL/GenBank/DDBJ whole genome shotgun (WGS) entry which is preliminary data.</text>
</comment>
<dbReference type="Gene3D" id="3.30.40.10">
    <property type="entry name" value="Zinc/RING finger domain, C3HC4 (zinc finger)"/>
    <property type="match status" value="1"/>
</dbReference>
<dbReference type="SUPFAM" id="SSF57850">
    <property type="entry name" value="RING/U-box"/>
    <property type="match status" value="1"/>
</dbReference>
<evidence type="ECO:0000256" key="4">
    <source>
        <dbReference type="PROSITE-ProRule" id="PRU00175"/>
    </source>
</evidence>
<feature type="region of interest" description="Disordered" evidence="5">
    <location>
        <begin position="644"/>
        <end position="666"/>
    </location>
</feature>
<dbReference type="Pfam" id="PF00097">
    <property type="entry name" value="zf-C3HC4"/>
    <property type="match status" value="1"/>
</dbReference>
<dbReference type="OrthoDB" id="21204at2759"/>
<evidence type="ECO:0000256" key="2">
    <source>
        <dbReference type="ARBA" id="ARBA00022771"/>
    </source>
</evidence>
<keyword evidence="1" id="KW-0479">Metal-binding</keyword>
<keyword evidence="8" id="KW-1185">Reference proteome</keyword>
<evidence type="ECO:0000313" key="8">
    <source>
        <dbReference type="Proteomes" id="UP001152747"/>
    </source>
</evidence>
<dbReference type="PROSITE" id="PS00518">
    <property type="entry name" value="ZF_RING_1"/>
    <property type="match status" value="1"/>
</dbReference>
<dbReference type="EMBL" id="CANHGI010000002">
    <property type="protein sequence ID" value="CAI5442434.1"/>
    <property type="molecule type" value="Genomic_DNA"/>
</dbReference>
<dbReference type="InterPro" id="IPR018957">
    <property type="entry name" value="Znf_C3HC4_RING-type"/>
</dbReference>
<reference evidence="7" key="1">
    <citation type="submission" date="2022-11" db="EMBL/GenBank/DDBJ databases">
        <authorList>
            <person name="Kikuchi T."/>
        </authorList>
    </citation>
    <scope>NUCLEOTIDE SEQUENCE</scope>
    <source>
        <strain evidence="7">PS1010</strain>
    </source>
</reference>
<dbReference type="GO" id="GO:0008270">
    <property type="term" value="F:zinc ion binding"/>
    <property type="evidence" value="ECO:0007669"/>
    <property type="project" value="UniProtKB-KW"/>
</dbReference>
<feature type="domain" description="RING-type" evidence="6">
    <location>
        <begin position="80"/>
        <end position="122"/>
    </location>
</feature>
<feature type="region of interest" description="Disordered" evidence="5">
    <location>
        <begin position="395"/>
        <end position="417"/>
    </location>
</feature>
<evidence type="ECO:0000259" key="6">
    <source>
        <dbReference type="PROSITE" id="PS50089"/>
    </source>
</evidence>
<evidence type="ECO:0000256" key="1">
    <source>
        <dbReference type="ARBA" id="ARBA00022723"/>
    </source>
</evidence>
<name>A0A9P1MW37_9PELO</name>
<feature type="region of interest" description="Disordered" evidence="5">
    <location>
        <begin position="448"/>
        <end position="495"/>
    </location>
</feature>
<proteinExistence type="predicted"/>
<dbReference type="InterPro" id="IPR013083">
    <property type="entry name" value="Znf_RING/FYVE/PHD"/>
</dbReference>